<evidence type="ECO:0000259" key="8">
    <source>
        <dbReference type="PROSITE" id="PS50893"/>
    </source>
</evidence>
<keyword evidence="5 7" id="KW-1133">Transmembrane helix</keyword>
<comment type="subcellular location">
    <subcellularLocation>
        <location evidence="1">Membrane</location>
        <topology evidence="1">Multi-pass membrane protein</topology>
    </subcellularLocation>
</comment>
<keyword evidence="6 7" id="KW-0472">Membrane</keyword>
<evidence type="ECO:0000256" key="7">
    <source>
        <dbReference type="SAM" id="Phobius"/>
    </source>
</evidence>
<keyword evidence="2 7" id="KW-0812">Transmembrane</keyword>
<feature type="transmembrane region" description="Helical" evidence="7">
    <location>
        <begin position="222"/>
        <end position="241"/>
    </location>
</feature>
<dbReference type="GO" id="GO:0016020">
    <property type="term" value="C:membrane"/>
    <property type="evidence" value="ECO:0007669"/>
    <property type="project" value="UniProtKB-SubCell"/>
</dbReference>
<name>A0A0L8IEQ6_OCTBM</name>
<dbReference type="OrthoDB" id="8061355at2759"/>
<dbReference type="InterPro" id="IPR027417">
    <property type="entry name" value="P-loop_NTPase"/>
</dbReference>
<dbReference type="SMART" id="SM00382">
    <property type="entry name" value="AAA"/>
    <property type="match status" value="2"/>
</dbReference>
<feature type="transmembrane region" description="Helical" evidence="7">
    <location>
        <begin position="262"/>
        <end position="290"/>
    </location>
</feature>
<proteinExistence type="predicted"/>
<evidence type="ECO:0000256" key="3">
    <source>
        <dbReference type="ARBA" id="ARBA00022741"/>
    </source>
</evidence>
<feature type="transmembrane region" description="Helical" evidence="7">
    <location>
        <begin position="362"/>
        <end position="380"/>
    </location>
</feature>
<dbReference type="GO" id="GO:0005319">
    <property type="term" value="F:lipid transporter activity"/>
    <property type="evidence" value="ECO:0007669"/>
    <property type="project" value="TreeGrafter"/>
</dbReference>
<dbReference type="InterPro" id="IPR003593">
    <property type="entry name" value="AAA+_ATPase"/>
</dbReference>
<protein>
    <recommendedName>
        <fullName evidence="8">ABC transporter domain-containing protein</fullName>
    </recommendedName>
</protein>
<dbReference type="FunFam" id="3.40.50.300:FF:000436">
    <property type="entry name" value="ATP binding cassette subfamily A member 9"/>
    <property type="match status" value="1"/>
</dbReference>
<organism evidence="9">
    <name type="scientific">Octopus bimaculoides</name>
    <name type="common">California two-spotted octopus</name>
    <dbReference type="NCBI Taxonomy" id="37653"/>
    <lineage>
        <taxon>Eukaryota</taxon>
        <taxon>Metazoa</taxon>
        <taxon>Spiralia</taxon>
        <taxon>Lophotrochozoa</taxon>
        <taxon>Mollusca</taxon>
        <taxon>Cephalopoda</taxon>
        <taxon>Coleoidea</taxon>
        <taxon>Octopodiformes</taxon>
        <taxon>Octopoda</taxon>
        <taxon>Incirrata</taxon>
        <taxon>Octopodidae</taxon>
        <taxon>Octopus</taxon>
    </lineage>
</organism>
<sequence length="1320" mass="148432">MANLFMTQLRMLIKRNFYIRIREKKMLIMDIISPVIYMVALIAIMKLVRPKVLPAMPISKPAPVTPAEFENILYTPNTNETRTIIESLNQTIGKNTSYTPADNIDDMVQKYKELQGKTVGVVFDNLNSSTKVTYSLRFPDSMVPDKTTGVFVDEDQCPALGECQATKYVSSGYIFLQNTLDGILSEKLNPNINLTSPIMLMQMMPKRVFHQNPTTILSLTSIYFIVAFLSFINSLCTHLVVEKEKKIRPTMQAMGLQETAFWLSWAIVQYFFTTCVVVISTIIIVAINVLPNSNVFLFFLALMFFTLTLITLSFLMSTFFKKSQMAMTLPAFYIFLVTLIYLAVGLTRTYSASAGLIYTTPLWAMVLLCLVSPIAFALYVDNVSDFKRAMHPCFCLFPSYWRKSKIKSGIDNPNFDMEFNVDIKENVERVPQEFDSKVGIRIMRLFKSFKTTKETITAVDNISLNLYEDEITCLLGHNGAGKTTLINMLAGFLKPDSGHAMIYGYDVANADNLDQLKTMIGLCPQENIIHDHLTCKENLRTFAALKGFSAAEIEDEVDSLLKDLNLTEKADVFSKNLSGGQKRKLSVGMAFIGRPKIIFLDEPTAGVDPLSRRNMWELLKKYKKNHCILLTTHFMDEADILSDRKAIISKGKLQCYGSSLFLKYNYGIGYHLNILMILFSDILRSLEEKENGVTKAENLGIKSYGVSMTTLEDVFFQIGQEETVKESSEEPDDSNELAPMANAASVPHVNYVKNANFQRYTGLLKVFFFNHVRHPLFVVFGMLLPNLLVLVSILLNKYMDSSDNENKPVQLDITSLLYDYAGLAQSSTKPQFLIYNTTTADADINNVTEHIGHVVSINRTNVDLLTVAPHYIGSNFHWVSNQTLAADQLANTAIFNSTAVHAIPTIANFITNTLLNMGGNLPVFNISTNNWPWPKLRNTAAVSGKTFATVYVLSFAFLVLSNGAGIQVVKDYEFNIRSQLRVSGISNSIYWAAKRTLDLGNALIPVIFLLIIILAFQVDNLNSAGSIICLMLICFTYTACNQQFSYILSYAFKNFESCQSVSPNLSSTTIFHLIWMPFLINALDIWKATGKLRLAFGLKPLPISYDALNDSTAEENEDVLEERQRVDNIVKKKEFPMATVQKISKIFGQPDHLCFKSKKAHKNMKVAVNDVSFCVKGGEVLGLLGPNGAGKTTCISMMSGELGIDKGKIFIRDQNREEEFFSEIIGFCPQHDALFPLSTLREQIQCYAEIRGICKEDINTIVDYYLETMNIKEHANNYTSKLSGGTKRKTSYIMSMIGNPHFVLFDEPSTGMDPKSKRFM</sequence>
<dbReference type="GO" id="GO:0140359">
    <property type="term" value="F:ABC-type transporter activity"/>
    <property type="evidence" value="ECO:0007669"/>
    <property type="project" value="InterPro"/>
</dbReference>
<feature type="transmembrane region" description="Helical" evidence="7">
    <location>
        <begin position="296"/>
        <end position="320"/>
    </location>
</feature>
<dbReference type="Pfam" id="PF00005">
    <property type="entry name" value="ABC_tran"/>
    <property type="match status" value="2"/>
</dbReference>
<dbReference type="CDD" id="cd03263">
    <property type="entry name" value="ABC_subfamily_A"/>
    <property type="match status" value="1"/>
</dbReference>
<reference evidence="9" key="1">
    <citation type="submission" date="2015-07" db="EMBL/GenBank/DDBJ databases">
        <title>MeaNS - Measles Nucleotide Surveillance Program.</title>
        <authorList>
            <person name="Tran T."/>
            <person name="Druce J."/>
        </authorList>
    </citation>
    <scope>NUCLEOTIDE SEQUENCE</scope>
    <source>
        <strain evidence="9">UCB-OBI-ISO-001</strain>
        <tissue evidence="9">Gonad</tissue>
    </source>
</reference>
<dbReference type="Gene3D" id="3.40.50.300">
    <property type="entry name" value="P-loop containing nucleotide triphosphate hydrolases"/>
    <property type="match status" value="2"/>
</dbReference>
<dbReference type="PANTHER" id="PTHR19229:SF250">
    <property type="entry name" value="ABC TRANSPORTER DOMAIN-CONTAINING PROTEIN-RELATED"/>
    <property type="match status" value="1"/>
</dbReference>
<evidence type="ECO:0000256" key="5">
    <source>
        <dbReference type="ARBA" id="ARBA00022989"/>
    </source>
</evidence>
<keyword evidence="3" id="KW-0547">Nucleotide-binding</keyword>
<dbReference type="PROSITE" id="PS50893">
    <property type="entry name" value="ABC_TRANSPORTER_2"/>
    <property type="match status" value="1"/>
</dbReference>
<feature type="domain" description="ABC transporter" evidence="8">
    <location>
        <begin position="440"/>
        <end position="675"/>
    </location>
</feature>
<accession>A0A0L8IEQ6</accession>
<dbReference type="GO" id="GO:0016887">
    <property type="term" value="F:ATP hydrolysis activity"/>
    <property type="evidence" value="ECO:0007669"/>
    <property type="project" value="InterPro"/>
</dbReference>
<dbReference type="PROSITE" id="PS00211">
    <property type="entry name" value="ABC_TRANSPORTER_1"/>
    <property type="match status" value="1"/>
</dbReference>
<evidence type="ECO:0000256" key="6">
    <source>
        <dbReference type="ARBA" id="ARBA00023136"/>
    </source>
</evidence>
<keyword evidence="4" id="KW-0067">ATP-binding</keyword>
<feature type="transmembrane region" description="Helical" evidence="7">
    <location>
        <begin position="999"/>
        <end position="1018"/>
    </location>
</feature>
<dbReference type="EMBL" id="KQ415865">
    <property type="protein sequence ID" value="KOF99968.1"/>
    <property type="molecule type" value="Genomic_DNA"/>
</dbReference>
<feature type="transmembrane region" description="Helical" evidence="7">
    <location>
        <begin position="775"/>
        <end position="795"/>
    </location>
</feature>
<dbReference type="InterPro" id="IPR017871">
    <property type="entry name" value="ABC_transporter-like_CS"/>
</dbReference>
<evidence type="ECO:0000313" key="9">
    <source>
        <dbReference type="EMBL" id="KOF99968.1"/>
    </source>
</evidence>
<dbReference type="InterPro" id="IPR026082">
    <property type="entry name" value="ABCA"/>
</dbReference>
<dbReference type="Pfam" id="PF12698">
    <property type="entry name" value="ABC2_membrane_3"/>
    <property type="match status" value="2"/>
</dbReference>
<gene>
    <name evidence="9" type="ORF">OCBIM_22009544mg</name>
</gene>
<evidence type="ECO:0000256" key="4">
    <source>
        <dbReference type="ARBA" id="ARBA00022840"/>
    </source>
</evidence>
<dbReference type="InterPro" id="IPR013525">
    <property type="entry name" value="ABC2_TM"/>
</dbReference>
<dbReference type="SUPFAM" id="SSF52540">
    <property type="entry name" value="P-loop containing nucleoside triphosphate hydrolases"/>
    <property type="match status" value="2"/>
</dbReference>
<dbReference type="InterPro" id="IPR003439">
    <property type="entry name" value="ABC_transporter-like_ATP-bd"/>
</dbReference>
<evidence type="ECO:0000256" key="2">
    <source>
        <dbReference type="ARBA" id="ARBA00022692"/>
    </source>
</evidence>
<dbReference type="PANTHER" id="PTHR19229">
    <property type="entry name" value="ATP-BINDING CASSETTE TRANSPORTER SUBFAMILY A ABCA"/>
    <property type="match status" value="1"/>
</dbReference>
<feature type="transmembrane region" description="Helical" evidence="7">
    <location>
        <begin position="332"/>
        <end position="350"/>
    </location>
</feature>
<feature type="transmembrane region" description="Helical" evidence="7">
    <location>
        <begin position="1024"/>
        <end position="1040"/>
    </location>
</feature>
<dbReference type="GO" id="GO:0005524">
    <property type="term" value="F:ATP binding"/>
    <property type="evidence" value="ECO:0007669"/>
    <property type="project" value="UniProtKB-KW"/>
</dbReference>
<evidence type="ECO:0000256" key="1">
    <source>
        <dbReference type="ARBA" id="ARBA00004141"/>
    </source>
</evidence>
<feature type="transmembrane region" description="Helical" evidence="7">
    <location>
        <begin position="948"/>
        <end position="969"/>
    </location>
</feature>
<feature type="transmembrane region" description="Helical" evidence="7">
    <location>
        <begin position="27"/>
        <end position="48"/>
    </location>
</feature>